<proteinExistence type="predicted"/>
<sequence>MISRLSLLSMILGLFISESAARYVCPGGKVFQDSDVRTRADEIYSLGEQLDSQRAGQTYYRGIKFVGSKNGDYYAYEGPFYPQEESDKTYKIQVVYQTQVAYLIEVTQSQGKYSESNCNRF</sequence>
<feature type="chain" id="PRO_5017045197" evidence="1">
    <location>
        <begin position="22"/>
        <end position="121"/>
    </location>
</feature>
<dbReference type="EMBL" id="UIGY01000209">
    <property type="protein sequence ID" value="SUZ12965.1"/>
    <property type="molecule type" value="Genomic_DNA"/>
</dbReference>
<evidence type="ECO:0000256" key="1">
    <source>
        <dbReference type="SAM" id="SignalP"/>
    </source>
</evidence>
<keyword evidence="1" id="KW-0732">Signal</keyword>
<feature type="signal peptide" evidence="1">
    <location>
        <begin position="1"/>
        <end position="21"/>
    </location>
</feature>
<protein>
    <submittedName>
        <fullName evidence="2">BgtE-5545</fullName>
    </submittedName>
</protein>
<dbReference type="OrthoDB" id="3608847at2759"/>
<organism evidence="2">
    <name type="scientific">Blumeria graminis f. sp. tritici 96224</name>
    <dbReference type="NCBI Taxonomy" id="1268274"/>
    <lineage>
        <taxon>Eukaryota</taxon>
        <taxon>Fungi</taxon>
        <taxon>Dikarya</taxon>
        <taxon>Ascomycota</taxon>
        <taxon>Pezizomycotina</taxon>
        <taxon>Leotiomycetes</taxon>
        <taxon>Erysiphales</taxon>
        <taxon>Erysiphaceae</taxon>
        <taxon>Blumeria</taxon>
    </lineage>
</organism>
<dbReference type="AlphaFoldDB" id="A0A381LGJ3"/>
<gene>
    <name evidence="2" type="ORF">BGT96224V2_LOCUS6178</name>
</gene>
<evidence type="ECO:0000313" key="2">
    <source>
        <dbReference type="EMBL" id="SUZ12965.1"/>
    </source>
</evidence>
<accession>A0A381LGJ3</accession>
<name>A0A381LGJ3_BLUGR</name>
<reference evidence="2" key="1">
    <citation type="submission" date="2018-07" db="EMBL/GenBank/DDBJ databases">
        <authorList>
            <person name="Quirk P.G."/>
            <person name="Krulwich T.A."/>
        </authorList>
    </citation>
    <scope>NUCLEOTIDE SEQUENCE</scope>
    <source>
        <strain evidence="2">96224</strain>
    </source>
</reference>